<evidence type="ECO:0000256" key="1">
    <source>
        <dbReference type="SAM" id="MobiDB-lite"/>
    </source>
</evidence>
<feature type="compositionally biased region" description="Basic and acidic residues" evidence="1">
    <location>
        <begin position="475"/>
        <end position="493"/>
    </location>
</feature>
<sequence>MPPGTRRANRGGYVEHDDFEGLPVRQWRHEWVSVTTQPPAEQQQQNDIWAVELPHGMPRDSNLLPPHSQDLLRAARSGRLYKRSAPADDDDMDAETTTLQPEKLDKKDDEGQAQGFAVKVWKQLPRNVEAPTVPHLAKRRKGTVTIASRTVEEKPEAVSLPTVTRATVRRMDAAGNPYTEEVTLIEGQPVVGDIISTRVEFVTPPAGVEVGAVASAVAVPPPANKRRPPPPKRKAKAGPGRGKKKMKNAVIEPAVGVTSVATAAAAPAAAVASVAAPAPAIKMESENAAPREDTNTPNPDSEMADGDDDDGEEDDDDGDDGDDGEDEGDAEMETSNDAVAPNTDREMPDAVSPPSDSQAQPSQPSREPAPLNPLTLSVAALSPRPEGSPLKNVVLPSPIEPAATEVVKVESGAESMVAQAPSTVAGEESAEATQQDLPKAEPQPEDAPLTEPEPPRVEDALLPPPPDQVGNIDSPKTDGERAKSSEDGEEKTQDTSFSLLPPAGLQPSESLITDDTIKPDDSASVRFPESAPSSDVGTSVAETKEPLMTDPSPPVTKAAAPPDEASEPVLADVDQQATEKQPSPAAEPTSVSEPQGEPAAGQTEEQPPPSPTLPPPEPSGDEVGGL</sequence>
<feature type="region of interest" description="Disordered" evidence="1">
    <location>
        <begin position="414"/>
        <end position="626"/>
    </location>
</feature>
<name>A0A2C5YW18_9HYPO</name>
<evidence type="ECO:0000313" key="3">
    <source>
        <dbReference type="Proteomes" id="UP000226431"/>
    </source>
</evidence>
<feature type="region of interest" description="Disordered" evidence="1">
    <location>
        <begin position="57"/>
        <end position="110"/>
    </location>
</feature>
<feature type="region of interest" description="Disordered" evidence="1">
    <location>
        <begin position="282"/>
        <end position="395"/>
    </location>
</feature>
<dbReference type="EMBL" id="NJES01000482">
    <property type="protein sequence ID" value="PHH71730.1"/>
    <property type="molecule type" value="Genomic_DNA"/>
</dbReference>
<gene>
    <name evidence="2" type="ORF">CDD80_5040</name>
</gene>
<evidence type="ECO:0000313" key="2">
    <source>
        <dbReference type="EMBL" id="PHH71730.1"/>
    </source>
</evidence>
<proteinExistence type="predicted"/>
<dbReference type="OrthoDB" id="275715at2759"/>
<organism evidence="2 3">
    <name type="scientific">Ophiocordyceps camponoti-rufipedis</name>
    <dbReference type="NCBI Taxonomy" id="2004952"/>
    <lineage>
        <taxon>Eukaryota</taxon>
        <taxon>Fungi</taxon>
        <taxon>Dikarya</taxon>
        <taxon>Ascomycota</taxon>
        <taxon>Pezizomycotina</taxon>
        <taxon>Sordariomycetes</taxon>
        <taxon>Hypocreomycetidae</taxon>
        <taxon>Hypocreales</taxon>
        <taxon>Ophiocordycipitaceae</taxon>
        <taxon>Ophiocordyceps</taxon>
    </lineage>
</organism>
<feature type="compositionally biased region" description="Polar residues" evidence="1">
    <location>
        <begin position="531"/>
        <end position="541"/>
    </location>
</feature>
<feature type="region of interest" description="Disordered" evidence="1">
    <location>
        <begin position="219"/>
        <end position="249"/>
    </location>
</feature>
<evidence type="ECO:0008006" key="4">
    <source>
        <dbReference type="Google" id="ProtNLM"/>
    </source>
</evidence>
<feature type="compositionally biased region" description="Pro residues" evidence="1">
    <location>
        <begin position="606"/>
        <end position="618"/>
    </location>
</feature>
<protein>
    <recommendedName>
        <fullName evidence="4">Apopolysialoglycoprotein</fullName>
    </recommendedName>
</protein>
<dbReference type="AlphaFoldDB" id="A0A2C5YW18"/>
<accession>A0A2C5YW18</accession>
<reference evidence="2 3" key="1">
    <citation type="submission" date="2017-06" db="EMBL/GenBank/DDBJ databases">
        <title>Ant-infecting Ophiocordyceps genomes reveal a high diversity of potential behavioral manipulation genes and a possible major role for enterotoxins.</title>
        <authorList>
            <person name="De Bekker C."/>
            <person name="Evans H.C."/>
            <person name="Brachmann A."/>
            <person name="Hughes D.P."/>
        </authorList>
    </citation>
    <scope>NUCLEOTIDE SEQUENCE [LARGE SCALE GENOMIC DNA]</scope>
    <source>
        <strain evidence="2 3">Map16</strain>
    </source>
</reference>
<feature type="compositionally biased region" description="Acidic residues" evidence="1">
    <location>
        <begin position="302"/>
        <end position="334"/>
    </location>
</feature>
<feature type="compositionally biased region" description="Low complexity" evidence="1">
    <location>
        <begin position="352"/>
        <end position="365"/>
    </location>
</feature>
<dbReference type="STRING" id="2004952.A0A2C5YW18"/>
<keyword evidence="3" id="KW-1185">Reference proteome</keyword>
<feature type="compositionally biased region" description="Basic residues" evidence="1">
    <location>
        <begin position="224"/>
        <end position="247"/>
    </location>
</feature>
<feature type="compositionally biased region" description="Basic and acidic residues" evidence="1">
    <location>
        <begin position="283"/>
        <end position="294"/>
    </location>
</feature>
<dbReference type="Proteomes" id="UP000226431">
    <property type="component" value="Unassembled WGS sequence"/>
</dbReference>
<comment type="caution">
    <text evidence="2">The sequence shown here is derived from an EMBL/GenBank/DDBJ whole genome shotgun (WGS) entry which is preliminary data.</text>
</comment>